<name>A0A363UL70_9GAMM</name>
<dbReference type="RefSeq" id="WP_109719953.1">
    <property type="nucleotide sequence ID" value="NZ_QEQK01000006.1"/>
</dbReference>
<protein>
    <submittedName>
        <fullName evidence="1">Uncharacterized protein</fullName>
    </submittedName>
</protein>
<dbReference type="EMBL" id="QEQK01000006">
    <property type="protein sequence ID" value="PWN56182.1"/>
    <property type="molecule type" value="Genomic_DNA"/>
</dbReference>
<gene>
    <name evidence="1" type="ORF">DEH80_07870</name>
</gene>
<dbReference type="AlphaFoldDB" id="A0A363UL70"/>
<accession>A0A363UL70</accession>
<evidence type="ECO:0000313" key="2">
    <source>
        <dbReference type="Proteomes" id="UP000251800"/>
    </source>
</evidence>
<sequence>MINPEQAELPDLIDAWVRMQRQAQADAEHADAVAIQARRSADQAKTLHSAIRARMRTLGVQACTHNHCVYQLDKGQLHATAAPDARYLEHPGELPLDKESVA</sequence>
<organism evidence="1 2">
    <name type="scientific">Abyssibacter profundi</name>
    <dbReference type="NCBI Taxonomy" id="2182787"/>
    <lineage>
        <taxon>Bacteria</taxon>
        <taxon>Pseudomonadati</taxon>
        <taxon>Pseudomonadota</taxon>
        <taxon>Gammaproteobacteria</taxon>
        <taxon>Chromatiales</taxon>
        <taxon>Oceanococcaceae</taxon>
        <taxon>Abyssibacter</taxon>
    </lineage>
</organism>
<evidence type="ECO:0000313" key="1">
    <source>
        <dbReference type="EMBL" id="PWN56182.1"/>
    </source>
</evidence>
<keyword evidence="2" id="KW-1185">Reference proteome</keyword>
<dbReference type="Proteomes" id="UP000251800">
    <property type="component" value="Unassembled WGS sequence"/>
</dbReference>
<proteinExistence type="predicted"/>
<comment type="caution">
    <text evidence="1">The sequence shown here is derived from an EMBL/GenBank/DDBJ whole genome shotgun (WGS) entry which is preliminary data.</text>
</comment>
<reference evidence="1 2" key="1">
    <citation type="submission" date="2018-05" db="EMBL/GenBank/DDBJ databases">
        <title>Abyssibacter profundi OUC007T gen. nov., sp. nov, a marine bacterium isolated from seawater of the Mariana Trench.</title>
        <authorList>
            <person name="Zhou S."/>
        </authorList>
    </citation>
    <scope>NUCLEOTIDE SEQUENCE [LARGE SCALE GENOMIC DNA]</scope>
    <source>
        <strain evidence="1 2">OUC007</strain>
    </source>
</reference>